<sequence>MSMSDSFTDIADVFQPGVKPQPGRLPGPFARVVLVLCWLAVCLMPILFAVGDLRLAAGQVGTPGTLTVVSCEDLGKGRYDCKGSFAPDGGGAAVAVAASPDSEAGDVTRAQLTPEGDRAVKAGTAGVIAALTLPFLGIGMLGFLPYVILYFLGVRRGRRTSVIAGILITVAGLAGTVVGMVAAYS</sequence>
<evidence type="ECO:0000256" key="1">
    <source>
        <dbReference type="SAM" id="Phobius"/>
    </source>
</evidence>
<proteinExistence type="predicted"/>
<dbReference type="AlphaFoldDB" id="A0A8J3SKT0"/>
<feature type="transmembrane region" description="Helical" evidence="1">
    <location>
        <begin position="29"/>
        <end position="50"/>
    </location>
</feature>
<gene>
    <name evidence="2" type="ORF">Psi01_56990</name>
</gene>
<accession>A0A8J3SKT0</accession>
<organism evidence="2 3">
    <name type="scientific">Planobispora siamensis</name>
    <dbReference type="NCBI Taxonomy" id="936338"/>
    <lineage>
        <taxon>Bacteria</taxon>
        <taxon>Bacillati</taxon>
        <taxon>Actinomycetota</taxon>
        <taxon>Actinomycetes</taxon>
        <taxon>Streptosporangiales</taxon>
        <taxon>Streptosporangiaceae</taxon>
        <taxon>Planobispora</taxon>
    </lineage>
</organism>
<protein>
    <submittedName>
        <fullName evidence="2">Uncharacterized protein</fullName>
    </submittedName>
</protein>
<dbReference type="EMBL" id="BOOJ01000050">
    <property type="protein sequence ID" value="GIH95069.1"/>
    <property type="molecule type" value="Genomic_DNA"/>
</dbReference>
<reference evidence="2 3" key="1">
    <citation type="submission" date="2021-01" db="EMBL/GenBank/DDBJ databases">
        <title>Whole genome shotgun sequence of Planobispora siamensis NBRC 107568.</title>
        <authorList>
            <person name="Komaki H."/>
            <person name="Tamura T."/>
        </authorList>
    </citation>
    <scope>NUCLEOTIDE SEQUENCE [LARGE SCALE GENOMIC DNA]</scope>
    <source>
        <strain evidence="2 3">NBRC 107568</strain>
    </source>
</reference>
<evidence type="ECO:0000313" key="2">
    <source>
        <dbReference type="EMBL" id="GIH95069.1"/>
    </source>
</evidence>
<dbReference type="Proteomes" id="UP000619788">
    <property type="component" value="Unassembled WGS sequence"/>
</dbReference>
<name>A0A8J3SKT0_9ACTN</name>
<keyword evidence="3" id="KW-1185">Reference proteome</keyword>
<feature type="transmembrane region" description="Helical" evidence="1">
    <location>
        <begin position="164"/>
        <end position="184"/>
    </location>
</feature>
<evidence type="ECO:0000313" key="3">
    <source>
        <dbReference type="Proteomes" id="UP000619788"/>
    </source>
</evidence>
<keyword evidence="1" id="KW-0472">Membrane</keyword>
<feature type="transmembrane region" description="Helical" evidence="1">
    <location>
        <begin position="127"/>
        <end position="152"/>
    </location>
</feature>
<keyword evidence="1" id="KW-0812">Transmembrane</keyword>
<keyword evidence="1" id="KW-1133">Transmembrane helix</keyword>
<comment type="caution">
    <text evidence="2">The sequence shown here is derived from an EMBL/GenBank/DDBJ whole genome shotgun (WGS) entry which is preliminary data.</text>
</comment>